<keyword evidence="4" id="KW-1185">Reference proteome</keyword>
<accession>A0A4Q7UPC9</accession>
<comment type="caution">
    <text evidence="3">The sequence shown here is derived from an EMBL/GenBank/DDBJ whole genome shotgun (WGS) entry which is preliminary data.</text>
</comment>
<dbReference type="CDD" id="cd16936">
    <property type="entry name" value="HATPase_RsbW-like"/>
    <property type="match status" value="1"/>
</dbReference>
<name>A0A4Q7UPC9_PSEST</name>
<dbReference type="SUPFAM" id="SSF55874">
    <property type="entry name" value="ATPase domain of HSP90 chaperone/DNA topoisomerase II/histidine kinase"/>
    <property type="match status" value="1"/>
</dbReference>
<dbReference type="InterPro" id="IPR036890">
    <property type="entry name" value="HATPase_C_sf"/>
</dbReference>
<proteinExistence type="predicted"/>
<evidence type="ECO:0000313" key="4">
    <source>
        <dbReference type="Proteomes" id="UP000291591"/>
    </source>
</evidence>
<feature type="domain" description="Histidine kinase/HSP90-like ATPase" evidence="2">
    <location>
        <begin position="14"/>
        <end position="133"/>
    </location>
</feature>
<dbReference type="RefSeq" id="WP_130288200.1">
    <property type="nucleotide sequence ID" value="NZ_SHKL01000001.1"/>
</dbReference>
<organism evidence="3 4">
    <name type="scientific">Pseudonocardia sediminis</name>
    <dbReference type="NCBI Taxonomy" id="1397368"/>
    <lineage>
        <taxon>Bacteria</taxon>
        <taxon>Bacillati</taxon>
        <taxon>Actinomycetota</taxon>
        <taxon>Actinomycetes</taxon>
        <taxon>Pseudonocardiales</taxon>
        <taxon>Pseudonocardiaceae</taxon>
        <taxon>Pseudonocardia</taxon>
    </lineage>
</organism>
<keyword evidence="1" id="KW-0808">Transferase</keyword>
<dbReference type="Pfam" id="PF13581">
    <property type="entry name" value="HATPase_c_2"/>
    <property type="match status" value="1"/>
</dbReference>
<dbReference type="InterPro" id="IPR003594">
    <property type="entry name" value="HATPase_dom"/>
</dbReference>
<dbReference type="PANTHER" id="PTHR35526:SF3">
    <property type="entry name" value="ANTI-SIGMA-F FACTOR RSBW"/>
    <property type="match status" value="1"/>
</dbReference>
<dbReference type="PANTHER" id="PTHR35526">
    <property type="entry name" value="ANTI-SIGMA-F FACTOR RSBW-RELATED"/>
    <property type="match status" value="1"/>
</dbReference>
<dbReference type="EMBL" id="SHKL01000001">
    <property type="protein sequence ID" value="RZT83445.1"/>
    <property type="molecule type" value="Genomic_DNA"/>
</dbReference>
<dbReference type="Gene3D" id="3.30.565.10">
    <property type="entry name" value="Histidine kinase-like ATPase, C-terminal domain"/>
    <property type="match status" value="1"/>
</dbReference>
<dbReference type="GO" id="GO:0004674">
    <property type="term" value="F:protein serine/threonine kinase activity"/>
    <property type="evidence" value="ECO:0007669"/>
    <property type="project" value="UniProtKB-KW"/>
</dbReference>
<reference evidence="3 4" key="1">
    <citation type="submission" date="2019-02" db="EMBL/GenBank/DDBJ databases">
        <title>Sequencing the genomes of 1000 actinobacteria strains.</title>
        <authorList>
            <person name="Klenk H.-P."/>
        </authorList>
    </citation>
    <scope>NUCLEOTIDE SEQUENCE [LARGE SCALE GENOMIC DNA]</scope>
    <source>
        <strain evidence="3 4">DSM 45779</strain>
    </source>
</reference>
<evidence type="ECO:0000256" key="1">
    <source>
        <dbReference type="ARBA" id="ARBA00022527"/>
    </source>
</evidence>
<dbReference type="Proteomes" id="UP000291591">
    <property type="component" value="Unassembled WGS sequence"/>
</dbReference>
<evidence type="ECO:0000313" key="3">
    <source>
        <dbReference type="EMBL" id="RZT83445.1"/>
    </source>
</evidence>
<evidence type="ECO:0000259" key="2">
    <source>
        <dbReference type="Pfam" id="PF13581"/>
    </source>
</evidence>
<gene>
    <name evidence="3" type="ORF">EV383_0250</name>
</gene>
<keyword evidence="1" id="KW-0418">Kinase</keyword>
<dbReference type="AlphaFoldDB" id="A0A4Q7UPC9"/>
<dbReference type="OrthoDB" id="5182724at2"/>
<keyword evidence="1" id="KW-0723">Serine/threonine-protein kinase</keyword>
<dbReference type="InterPro" id="IPR050267">
    <property type="entry name" value="Anti-sigma-factor_SerPK"/>
</dbReference>
<sequence length="146" mass="15552">MVEPLRIVLPCEASSAATSRREMRAWLLELCGPDQLCDTCDDLVFAVSEAVTNSIDHAYLTRPTGPVSLRCAVEESPDAASGLAVVVQVGDEGAWRTPPEDPGDRGRGLMMMRASVDAMDVQVHVSGTTVVLRTDLRCPSLVPSGA</sequence>
<protein>
    <submittedName>
        <fullName evidence="3">Anti-sigma regulatory factor (Ser/Thr protein kinase)</fullName>
    </submittedName>
</protein>